<evidence type="ECO:0000256" key="17">
    <source>
        <dbReference type="ARBA" id="ARBA00060592"/>
    </source>
</evidence>
<comment type="pathway">
    <text evidence="4 18">Cell wall biogenesis; peptidoglycan biosynthesis.</text>
</comment>
<comment type="subcellular location">
    <subcellularLocation>
        <location evidence="3 18">Cytoplasm</location>
    </subcellularLocation>
</comment>
<keyword evidence="8 21" id="KW-0479">Metal-binding</keyword>
<feature type="active site" evidence="19">
    <location>
        <position position="19"/>
    </location>
</feature>
<dbReference type="GO" id="GO:0008360">
    <property type="term" value="P:regulation of cell shape"/>
    <property type="evidence" value="ECO:0007669"/>
    <property type="project" value="UniProtKB-KW"/>
</dbReference>
<dbReference type="NCBIfam" id="TIGR01205">
    <property type="entry name" value="D_ala_D_alaTIGR"/>
    <property type="match status" value="1"/>
</dbReference>
<evidence type="ECO:0000256" key="12">
    <source>
        <dbReference type="ARBA" id="ARBA00022960"/>
    </source>
</evidence>
<feature type="binding site" evidence="20">
    <location>
        <begin position="185"/>
        <end position="187"/>
    </location>
    <ligand>
        <name>ATP</name>
        <dbReference type="ChEBI" id="CHEBI:30616"/>
    </ligand>
</feature>
<dbReference type="InterPro" id="IPR016185">
    <property type="entry name" value="PreATP-grasp_dom_sf"/>
</dbReference>
<sequence length="371" mass="39784">MNAAARLKVGVLFGGRSAEHEVSILSARNVIAALDPERFHAVAIGITRGGRWIQQSTQRLLREKGDPRFVQLCVDGPEVSLLANGASEAANAGPRGAGLDVIFPVLHGPHGEDGTVQGLLELAGVPYVGAGVLGSAVGMDKDVMKRLLRDAGIPVARFAVARHSEYRRDPAAVLTRADALGYPLFVKPANLGSSVGVTRVLSRAQLPSALQTAFAYDLKVILEESITGREIECSVLGNDAPVASVPGEIVVTHPDGFYSYDAKYLDDHGSRLEIPASLDDRTASEVQRLSLETFRALECSGLARVDFFLRGDGQLFVNEINTLPGFTAISMYPKLWAASGVSPRELISRLIDLAIERHSQRAVLRSVCSVR</sequence>
<dbReference type="SUPFAM" id="SSF52440">
    <property type="entry name" value="PreATP-grasp domain"/>
    <property type="match status" value="1"/>
</dbReference>
<feature type="active site" evidence="19">
    <location>
        <position position="193"/>
    </location>
</feature>
<dbReference type="InterPro" id="IPR011095">
    <property type="entry name" value="Dala_Dala_lig_C"/>
</dbReference>
<evidence type="ECO:0000256" key="6">
    <source>
        <dbReference type="ARBA" id="ARBA00022490"/>
    </source>
</evidence>
<feature type="binding site" evidence="21">
    <location>
        <position position="306"/>
    </location>
    <ligand>
        <name>Mg(2+)</name>
        <dbReference type="ChEBI" id="CHEBI:18420"/>
        <label>1</label>
    </ligand>
</feature>
<name>A0A841HH29_9GAMM</name>
<evidence type="ECO:0000256" key="5">
    <source>
        <dbReference type="ARBA" id="ARBA00010871"/>
    </source>
</evidence>
<dbReference type="Pfam" id="PF01820">
    <property type="entry name" value="Dala_Dala_lig_N"/>
    <property type="match status" value="1"/>
</dbReference>
<feature type="binding site" evidence="20">
    <location>
        <begin position="318"/>
        <end position="319"/>
    </location>
    <ligand>
        <name>ATP</name>
        <dbReference type="ChEBI" id="CHEBI:30616"/>
    </ligand>
</feature>
<evidence type="ECO:0000256" key="15">
    <source>
        <dbReference type="ARBA" id="ARBA00023316"/>
    </source>
</evidence>
<evidence type="ECO:0000256" key="10">
    <source>
        <dbReference type="ARBA" id="ARBA00022840"/>
    </source>
</evidence>
<evidence type="ECO:0000256" key="21">
    <source>
        <dbReference type="PIRSR" id="PIRSR039102-3"/>
    </source>
</evidence>
<dbReference type="Gene3D" id="3.30.470.20">
    <property type="entry name" value="ATP-grasp fold, B domain"/>
    <property type="match status" value="1"/>
</dbReference>
<evidence type="ECO:0000256" key="4">
    <source>
        <dbReference type="ARBA" id="ARBA00004752"/>
    </source>
</evidence>
<dbReference type="FunFam" id="3.30.1490.20:FF:000007">
    <property type="entry name" value="D-alanine--D-alanine ligase"/>
    <property type="match status" value="1"/>
</dbReference>
<evidence type="ECO:0000256" key="2">
    <source>
        <dbReference type="ARBA" id="ARBA00003921"/>
    </source>
</evidence>
<dbReference type="RefSeq" id="WP_184329197.1">
    <property type="nucleotide sequence ID" value="NZ_JACHHZ010000001.1"/>
</dbReference>
<feature type="binding site" evidence="20">
    <location>
        <position position="141"/>
    </location>
    <ligand>
        <name>ATP</name>
        <dbReference type="ChEBI" id="CHEBI:30616"/>
    </ligand>
</feature>
<dbReference type="SUPFAM" id="SSF56059">
    <property type="entry name" value="Glutathione synthetase ATP-binding domain-like"/>
    <property type="match status" value="1"/>
</dbReference>
<dbReference type="UniPathway" id="UPA00219"/>
<dbReference type="Gene3D" id="3.40.50.20">
    <property type="match status" value="1"/>
</dbReference>
<evidence type="ECO:0000256" key="9">
    <source>
        <dbReference type="ARBA" id="ARBA00022741"/>
    </source>
</evidence>
<reference evidence="24 25" key="1">
    <citation type="submission" date="2020-08" db="EMBL/GenBank/DDBJ databases">
        <title>Genomic Encyclopedia of Type Strains, Phase IV (KMG-IV): sequencing the most valuable type-strain genomes for metagenomic binning, comparative biology and taxonomic classification.</title>
        <authorList>
            <person name="Goeker M."/>
        </authorList>
    </citation>
    <scope>NUCLEOTIDE SEQUENCE [LARGE SCALE GENOMIC DNA]</scope>
    <source>
        <strain evidence="24 25">DSM 26723</strain>
    </source>
</reference>
<dbReference type="PROSITE" id="PS50975">
    <property type="entry name" value="ATP_GRASP"/>
    <property type="match status" value="1"/>
</dbReference>
<protein>
    <recommendedName>
        <fullName evidence="18">D-alanine--D-alanine ligase</fullName>
        <ecNumber evidence="18">6.3.2.4</ecNumber>
    </recommendedName>
    <alternativeName>
        <fullName evidence="18">D-Ala-D-Ala ligase</fullName>
    </alternativeName>
    <alternativeName>
        <fullName evidence="18">D-alanylalanine synthetase</fullName>
    </alternativeName>
</protein>
<dbReference type="PROSITE" id="PS00843">
    <property type="entry name" value="DALA_DALA_LIGASE_1"/>
    <property type="match status" value="1"/>
</dbReference>
<comment type="caution">
    <text evidence="24">The sequence shown here is derived from an EMBL/GenBank/DDBJ whole genome shotgun (WGS) entry which is preliminary data.</text>
</comment>
<evidence type="ECO:0000256" key="13">
    <source>
        <dbReference type="ARBA" id="ARBA00022984"/>
    </source>
</evidence>
<keyword evidence="7 18" id="KW-0436">Ligase</keyword>
<dbReference type="EC" id="6.3.2.4" evidence="18"/>
<comment type="function">
    <text evidence="2 18">Cell wall formation.</text>
</comment>
<keyword evidence="15 18" id="KW-0961">Cell wall biogenesis/degradation</keyword>
<evidence type="ECO:0000259" key="23">
    <source>
        <dbReference type="PROSITE" id="PS50975"/>
    </source>
</evidence>
<feature type="binding site" evidence="21">
    <location>
        <position position="321"/>
    </location>
    <ligand>
        <name>Mg(2+)</name>
        <dbReference type="ChEBI" id="CHEBI:18420"/>
        <label>2</label>
    </ligand>
</feature>
<feature type="domain" description="ATP-grasp" evidence="23">
    <location>
        <begin position="145"/>
        <end position="352"/>
    </location>
</feature>
<dbReference type="GO" id="GO:0005524">
    <property type="term" value="F:ATP binding"/>
    <property type="evidence" value="ECO:0007669"/>
    <property type="project" value="UniProtKB-UniRule"/>
</dbReference>
<evidence type="ECO:0000256" key="8">
    <source>
        <dbReference type="ARBA" id="ARBA00022723"/>
    </source>
</evidence>
<dbReference type="InterPro" id="IPR011761">
    <property type="entry name" value="ATP-grasp"/>
</dbReference>
<dbReference type="FunFam" id="3.30.470.20:FF:000008">
    <property type="entry name" value="D-alanine--D-alanine ligase"/>
    <property type="match status" value="1"/>
</dbReference>
<comment type="cofactor">
    <cofactor evidence="1">
        <name>Mn(2+)</name>
        <dbReference type="ChEBI" id="CHEBI:29035"/>
    </cofactor>
</comment>
<dbReference type="NCBIfam" id="NF002528">
    <property type="entry name" value="PRK01966.1-4"/>
    <property type="match status" value="1"/>
</dbReference>
<evidence type="ECO:0000256" key="14">
    <source>
        <dbReference type="ARBA" id="ARBA00023211"/>
    </source>
</evidence>
<evidence type="ECO:0000256" key="3">
    <source>
        <dbReference type="ARBA" id="ARBA00004496"/>
    </source>
</evidence>
<keyword evidence="10 22" id="KW-0067">ATP-binding</keyword>
<dbReference type="GO" id="GO:0008716">
    <property type="term" value="F:D-alanine-D-alanine ligase activity"/>
    <property type="evidence" value="ECO:0007669"/>
    <property type="project" value="UniProtKB-UniRule"/>
</dbReference>
<accession>A0A841HH29</accession>
<dbReference type="GO" id="GO:0046872">
    <property type="term" value="F:metal ion binding"/>
    <property type="evidence" value="ECO:0007669"/>
    <property type="project" value="UniProtKB-KW"/>
</dbReference>
<proteinExistence type="inferred from homology"/>
<evidence type="ECO:0000256" key="11">
    <source>
        <dbReference type="ARBA" id="ARBA00022842"/>
    </source>
</evidence>
<comment type="pathway">
    <text evidence="17">Glycan biosynthesis.</text>
</comment>
<evidence type="ECO:0000256" key="22">
    <source>
        <dbReference type="PROSITE-ProRule" id="PRU00409"/>
    </source>
</evidence>
<dbReference type="AlphaFoldDB" id="A0A841HH29"/>
<feature type="binding site" evidence="21">
    <location>
        <position position="319"/>
    </location>
    <ligand>
        <name>Mg(2+)</name>
        <dbReference type="ChEBI" id="CHEBI:18420"/>
        <label>2</label>
    </ligand>
</feature>
<feature type="active site" evidence="19">
    <location>
        <position position="330"/>
    </location>
</feature>
<feature type="binding site" evidence="21">
    <location>
        <position position="319"/>
    </location>
    <ligand>
        <name>Mg(2+)</name>
        <dbReference type="ChEBI" id="CHEBI:18420"/>
        <label>1</label>
    </ligand>
</feature>
<dbReference type="EMBL" id="JACHHZ010000001">
    <property type="protein sequence ID" value="MBB6091395.1"/>
    <property type="molecule type" value="Genomic_DNA"/>
</dbReference>
<evidence type="ECO:0000256" key="19">
    <source>
        <dbReference type="PIRSR" id="PIRSR039102-1"/>
    </source>
</evidence>
<keyword evidence="6 18" id="KW-0963">Cytoplasm</keyword>
<evidence type="ECO:0000313" key="25">
    <source>
        <dbReference type="Proteomes" id="UP000588068"/>
    </source>
</evidence>
<keyword evidence="11 21" id="KW-0460">Magnesium</keyword>
<dbReference type="Pfam" id="PF07478">
    <property type="entry name" value="Dala_Dala_lig_C"/>
    <property type="match status" value="1"/>
</dbReference>
<comment type="cofactor">
    <cofactor evidence="21">
        <name>Mg(2+)</name>
        <dbReference type="ChEBI" id="CHEBI:18420"/>
    </cofactor>
    <cofactor evidence="21">
        <name>Mn(2+)</name>
        <dbReference type="ChEBI" id="CHEBI:29035"/>
    </cofactor>
    <text evidence="21">Binds 2 magnesium or manganese ions per subunit.</text>
</comment>
<dbReference type="InterPro" id="IPR000291">
    <property type="entry name" value="D-Ala_lig_Van_CS"/>
</dbReference>
<dbReference type="HAMAP" id="MF_00047">
    <property type="entry name" value="Dala_Dala_lig"/>
    <property type="match status" value="1"/>
</dbReference>
<comment type="catalytic activity">
    <reaction evidence="16 18">
        <text>2 D-alanine + ATP = D-alanyl-D-alanine + ADP + phosphate + H(+)</text>
        <dbReference type="Rhea" id="RHEA:11224"/>
        <dbReference type="ChEBI" id="CHEBI:15378"/>
        <dbReference type="ChEBI" id="CHEBI:30616"/>
        <dbReference type="ChEBI" id="CHEBI:43474"/>
        <dbReference type="ChEBI" id="CHEBI:57416"/>
        <dbReference type="ChEBI" id="CHEBI:57822"/>
        <dbReference type="ChEBI" id="CHEBI:456216"/>
        <dbReference type="EC" id="6.3.2.4"/>
    </reaction>
</comment>
<evidence type="ECO:0000256" key="20">
    <source>
        <dbReference type="PIRSR" id="PIRSR039102-2"/>
    </source>
</evidence>
<dbReference type="PIRSF" id="PIRSF039102">
    <property type="entry name" value="Ddl/VanB"/>
    <property type="match status" value="1"/>
</dbReference>
<evidence type="ECO:0000256" key="18">
    <source>
        <dbReference type="HAMAP-Rule" id="MF_00047"/>
    </source>
</evidence>
<dbReference type="GO" id="GO:0009252">
    <property type="term" value="P:peptidoglycan biosynthetic process"/>
    <property type="evidence" value="ECO:0007669"/>
    <property type="project" value="UniProtKB-UniRule"/>
</dbReference>
<feature type="binding site" evidence="20">
    <location>
        <begin position="193"/>
        <end position="194"/>
    </location>
    <ligand>
        <name>ATP</name>
        <dbReference type="ChEBI" id="CHEBI:30616"/>
    </ligand>
</feature>
<keyword evidence="14 21" id="KW-0464">Manganese</keyword>
<evidence type="ECO:0000313" key="24">
    <source>
        <dbReference type="EMBL" id="MBB6091395.1"/>
    </source>
</evidence>
<dbReference type="InterPro" id="IPR013815">
    <property type="entry name" value="ATP_grasp_subdomain_1"/>
</dbReference>
<keyword evidence="25" id="KW-1185">Reference proteome</keyword>
<dbReference type="NCBIfam" id="NF002378">
    <property type="entry name" value="PRK01372.1"/>
    <property type="match status" value="1"/>
</dbReference>
<keyword evidence="13 18" id="KW-0573">Peptidoglycan synthesis</keyword>
<dbReference type="PANTHER" id="PTHR23132:SF25">
    <property type="entry name" value="D-ALANINE--D-ALANINE LIGASE A"/>
    <property type="match status" value="1"/>
</dbReference>
<keyword evidence="9 20" id="KW-0547">Nucleotide-binding</keyword>
<evidence type="ECO:0000256" key="16">
    <source>
        <dbReference type="ARBA" id="ARBA00047614"/>
    </source>
</evidence>
<dbReference type="InterPro" id="IPR011127">
    <property type="entry name" value="Dala_Dala_lig_N"/>
</dbReference>
<dbReference type="PANTHER" id="PTHR23132">
    <property type="entry name" value="D-ALANINE--D-ALANINE LIGASE"/>
    <property type="match status" value="1"/>
</dbReference>
<evidence type="ECO:0000256" key="7">
    <source>
        <dbReference type="ARBA" id="ARBA00022598"/>
    </source>
</evidence>
<dbReference type="GO" id="GO:0071555">
    <property type="term" value="P:cell wall organization"/>
    <property type="evidence" value="ECO:0007669"/>
    <property type="project" value="UniProtKB-KW"/>
</dbReference>
<dbReference type="PROSITE" id="PS00844">
    <property type="entry name" value="DALA_DALA_LIGASE_2"/>
    <property type="match status" value="1"/>
</dbReference>
<dbReference type="Gene3D" id="3.30.1490.20">
    <property type="entry name" value="ATP-grasp fold, A domain"/>
    <property type="match status" value="1"/>
</dbReference>
<comment type="similarity">
    <text evidence="5 18">Belongs to the D-alanine--D-alanine ligase family.</text>
</comment>
<keyword evidence="12 18" id="KW-0133">Cell shape</keyword>
<organism evidence="24 25">
    <name type="scientific">Povalibacter uvarum</name>
    <dbReference type="NCBI Taxonomy" id="732238"/>
    <lineage>
        <taxon>Bacteria</taxon>
        <taxon>Pseudomonadati</taxon>
        <taxon>Pseudomonadota</taxon>
        <taxon>Gammaproteobacteria</taxon>
        <taxon>Steroidobacterales</taxon>
        <taxon>Steroidobacteraceae</taxon>
        <taxon>Povalibacter</taxon>
    </lineage>
</organism>
<dbReference type="GO" id="GO:0005829">
    <property type="term" value="C:cytosol"/>
    <property type="evidence" value="ECO:0007669"/>
    <property type="project" value="TreeGrafter"/>
</dbReference>
<gene>
    <name evidence="18" type="primary">ddl</name>
    <name evidence="24" type="ORF">HNQ60_000241</name>
</gene>
<feature type="binding site" evidence="20">
    <location>
        <begin position="223"/>
        <end position="230"/>
    </location>
    <ligand>
        <name>ATP</name>
        <dbReference type="ChEBI" id="CHEBI:30616"/>
    </ligand>
</feature>
<dbReference type="InterPro" id="IPR005905">
    <property type="entry name" value="D_ala_D_ala"/>
</dbReference>
<dbReference type="Proteomes" id="UP000588068">
    <property type="component" value="Unassembled WGS sequence"/>
</dbReference>
<evidence type="ECO:0000256" key="1">
    <source>
        <dbReference type="ARBA" id="ARBA00001936"/>
    </source>
</evidence>